<dbReference type="GO" id="GO:0015074">
    <property type="term" value="P:DNA integration"/>
    <property type="evidence" value="ECO:0007669"/>
    <property type="project" value="InterPro"/>
</dbReference>
<dbReference type="SUPFAM" id="SSF56349">
    <property type="entry name" value="DNA breaking-rejoining enzymes"/>
    <property type="match status" value="1"/>
</dbReference>
<dbReference type="AlphaFoldDB" id="A0A1R4GXN0"/>
<dbReference type="InterPro" id="IPR013762">
    <property type="entry name" value="Integrase-like_cat_sf"/>
</dbReference>
<gene>
    <name evidence="2" type="ORF">A1232T_02190</name>
</gene>
<evidence type="ECO:0000313" key="2">
    <source>
        <dbReference type="EMBL" id="SJM72990.1"/>
    </source>
</evidence>
<sequence length="460" mass="51869">MTVFKGYDYTRILSLAGYQGLFSRLSHDAKAAAKEGDKGTASLLLLSMLTGLPVKSLMMPGYIDQPSVFSVGISRAYIKHHLGVTKRSKKFDNAIFENEFDEVKIPLPVWLIDHLSSNQLPTKEALTAYLSTLRTSLQLPYLSINRVETALHVILSRYTPNCHSHIADIICRVPASHAPAMYYSSHTSEELITHYKAALNKLNANKDFDLSYITAWHKYTLGSAFAFKVDYVHNFMNELKAWVRNSPNPDIHFNRTSILVWFIFCTLTGVRPNNSIGTISDIDLETGWLLVYDKPSKNVQNHRLVPLCPTLVRYLTDYKAYLIDYQLRNPLKYEISECVDAISLGEDVALLRLLSDSTDGLDNIKRGDAYRMTQDILDADPYWTRHFVRTQLEKYGVNLALINTVIGHEKGRQEALGQLSSSSKAKIKGVGGFLEHLANLLELSTVKSKTLHYYGEPSNA</sequence>
<dbReference type="GO" id="GO:0003677">
    <property type="term" value="F:DNA binding"/>
    <property type="evidence" value="ECO:0007669"/>
    <property type="project" value="InterPro"/>
</dbReference>
<reference evidence="2 3" key="1">
    <citation type="submission" date="2017-02" db="EMBL/GenBank/DDBJ databases">
        <authorList>
            <person name="Peterson S.W."/>
        </authorList>
    </citation>
    <scope>NUCLEOTIDE SEQUENCE [LARGE SCALE GENOMIC DNA]</scope>
    <source>
        <strain evidence="2">Psychrobacter_piechaudii</strain>
    </source>
</reference>
<dbReference type="InterPro" id="IPR011010">
    <property type="entry name" value="DNA_brk_join_enz"/>
</dbReference>
<organism evidence="2 3">
    <name type="scientific">Psychrobacter piechaudii</name>
    <dbReference type="NCBI Taxonomy" id="1945521"/>
    <lineage>
        <taxon>Bacteria</taxon>
        <taxon>Pseudomonadati</taxon>
        <taxon>Pseudomonadota</taxon>
        <taxon>Gammaproteobacteria</taxon>
        <taxon>Moraxellales</taxon>
        <taxon>Moraxellaceae</taxon>
        <taxon>Psychrobacter</taxon>
    </lineage>
</organism>
<dbReference type="Gene3D" id="1.10.443.10">
    <property type="entry name" value="Intergrase catalytic core"/>
    <property type="match status" value="1"/>
</dbReference>
<accession>A0A1R4GXN0</accession>
<dbReference type="GO" id="GO:0006310">
    <property type="term" value="P:DNA recombination"/>
    <property type="evidence" value="ECO:0007669"/>
    <property type="project" value="UniProtKB-KW"/>
</dbReference>
<dbReference type="EMBL" id="FUGE01000236">
    <property type="protein sequence ID" value="SJM72990.1"/>
    <property type="molecule type" value="Genomic_DNA"/>
</dbReference>
<evidence type="ECO:0000256" key="1">
    <source>
        <dbReference type="ARBA" id="ARBA00023172"/>
    </source>
</evidence>
<dbReference type="Proteomes" id="UP000188357">
    <property type="component" value="Unassembled WGS sequence"/>
</dbReference>
<name>A0A1R4GXN0_9GAMM</name>
<proteinExistence type="predicted"/>
<dbReference type="RefSeq" id="WP_167366879.1">
    <property type="nucleotide sequence ID" value="NZ_FUGE01000236.1"/>
</dbReference>
<evidence type="ECO:0000313" key="3">
    <source>
        <dbReference type="Proteomes" id="UP000188357"/>
    </source>
</evidence>
<keyword evidence="3" id="KW-1185">Reference proteome</keyword>
<keyword evidence="1" id="KW-0233">DNA recombination</keyword>
<protein>
    <submittedName>
        <fullName evidence="2">Uncharacterized protein</fullName>
    </submittedName>
</protein>